<feature type="transmembrane region" description="Helical" evidence="1">
    <location>
        <begin position="39"/>
        <end position="56"/>
    </location>
</feature>
<protein>
    <recommendedName>
        <fullName evidence="4">DUF5668 domain-containing protein</fullName>
    </recommendedName>
</protein>
<organism evidence="2 3">
    <name type="scientific">Acidilutibacter cellobiosedens</name>
    <dbReference type="NCBI Taxonomy" id="2507161"/>
    <lineage>
        <taxon>Bacteria</taxon>
        <taxon>Bacillati</taxon>
        <taxon>Bacillota</taxon>
        <taxon>Tissierellia</taxon>
        <taxon>Tissierellales</taxon>
        <taxon>Acidilutibacteraceae</taxon>
        <taxon>Acidilutibacter</taxon>
    </lineage>
</organism>
<dbReference type="AlphaFoldDB" id="A0A410Q9Y8"/>
<evidence type="ECO:0008006" key="4">
    <source>
        <dbReference type="Google" id="ProtNLM"/>
    </source>
</evidence>
<reference evidence="3" key="1">
    <citation type="submission" date="2019-01" db="EMBL/GenBank/DDBJ databases">
        <title>Draft genomes of a novel of Sporanaerobacter strains.</title>
        <authorList>
            <person name="Ma S."/>
        </authorList>
    </citation>
    <scope>NUCLEOTIDE SEQUENCE [LARGE SCALE GENOMIC DNA]</scope>
    <source>
        <strain evidence="3">NJN-17</strain>
    </source>
</reference>
<dbReference type="KEGG" id="spoa:EQM13_03875"/>
<evidence type="ECO:0000313" key="2">
    <source>
        <dbReference type="EMBL" id="QAT60779.1"/>
    </source>
</evidence>
<keyword evidence="3" id="KW-1185">Reference proteome</keyword>
<keyword evidence="1" id="KW-0472">Membrane</keyword>
<keyword evidence="1" id="KW-1133">Transmembrane helix</keyword>
<dbReference type="EMBL" id="CP035282">
    <property type="protein sequence ID" value="QAT60779.1"/>
    <property type="molecule type" value="Genomic_DNA"/>
</dbReference>
<feature type="transmembrane region" description="Helical" evidence="1">
    <location>
        <begin position="7"/>
        <end position="27"/>
    </location>
</feature>
<gene>
    <name evidence="2" type="ORF">EQM13_03875</name>
</gene>
<proteinExistence type="predicted"/>
<keyword evidence="1" id="KW-0812">Transmembrane</keyword>
<dbReference type="OrthoDB" id="1707123at2"/>
<dbReference type="RefSeq" id="WP_128752009.1">
    <property type="nucleotide sequence ID" value="NZ_CP035282.1"/>
</dbReference>
<evidence type="ECO:0000313" key="3">
    <source>
        <dbReference type="Proteomes" id="UP000287969"/>
    </source>
</evidence>
<evidence type="ECO:0000256" key="1">
    <source>
        <dbReference type="SAM" id="Phobius"/>
    </source>
</evidence>
<dbReference type="Proteomes" id="UP000287969">
    <property type="component" value="Chromosome"/>
</dbReference>
<sequence>MKKRKVGVISLAIVLIGLGIIIFAAQVNKLSAVELAMKFWPAILFLLGGEILWYSYKGNKEDGNVKYDVFSILMIFVIVIVNLGIYGFIESGAMSKVNRMILNENYSFDISKDGVNVKDEIRKIVISGPGPYYNLNIRTDEGNKLFFSGSLNVRADSEKKAEEISKRDYIFTRESNNVLYISFVNNRYHNNETLSVEPVDLTLIIPEDREVEIRGGNSYEIVLGNIKKDWTIDKGESVKILLGKDSNVKINAYASDKTNLNGNAQWNITGENPKVKGELIRGQGNSNIYILNCNDISVDELK</sequence>
<name>A0A410Q9Y8_9FIRM</name>
<accession>A0A410Q9Y8</accession>
<feature type="transmembrane region" description="Helical" evidence="1">
    <location>
        <begin position="68"/>
        <end position="89"/>
    </location>
</feature>